<comment type="caution">
    <text evidence="10">The sequence shown here is derived from an EMBL/GenBank/DDBJ whole genome shotgun (WGS) entry which is preliminary data.</text>
</comment>
<dbReference type="InterPro" id="IPR011850">
    <property type="entry name" value="T2SS_GspF"/>
</dbReference>
<dbReference type="InterPro" id="IPR042094">
    <property type="entry name" value="T2SS_GspF_sf"/>
</dbReference>
<keyword evidence="3" id="KW-1003">Cell membrane</keyword>
<dbReference type="GO" id="GO:0005886">
    <property type="term" value="C:plasma membrane"/>
    <property type="evidence" value="ECO:0007669"/>
    <property type="project" value="UniProtKB-SubCell"/>
</dbReference>
<evidence type="ECO:0000256" key="1">
    <source>
        <dbReference type="ARBA" id="ARBA00004429"/>
    </source>
</evidence>
<keyword evidence="4" id="KW-0997">Cell inner membrane</keyword>
<feature type="domain" description="Type II secretion system protein GspF" evidence="9">
    <location>
        <begin position="270"/>
        <end position="392"/>
    </location>
</feature>
<reference evidence="10 11" key="1">
    <citation type="submission" date="2019-03" db="EMBL/GenBank/DDBJ databases">
        <title>Genomic Encyclopedia of Type Strains, Phase IV (KMG-IV): sequencing the most valuable type-strain genomes for metagenomic binning, comparative biology and taxonomic classification.</title>
        <authorList>
            <person name="Goeker M."/>
        </authorList>
    </citation>
    <scope>NUCLEOTIDE SEQUENCE [LARGE SCALE GENOMIC DNA]</scope>
    <source>
        <strain evidence="10 11">DSM 12121</strain>
    </source>
</reference>
<comment type="similarity">
    <text evidence="2">Belongs to the GSP F family.</text>
</comment>
<keyword evidence="7 8" id="KW-0472">Membrane</keyword>
<comment type="subcellular location">
    <subcellularLocation>
        <location evidence="1">Cell inner membrane</location>
        <topology evidence="1">Multi-pass membrane protein</topology>
    </subcellularLocation>
</comment>
<dbReference type="PRINTS" id="PR00812">
    <property type="entry name" value="BCTERIALGSPF"/>
</dbReference>
<evidence type="ECO:0000259" key="9">
    <source>
        <dbReference type="Pfam" id="PF00482"/>
    </source>
</evidence>
<evidence type="ECO:0000256" key="5">
    <source>
        <dbReference type="ARBA" id="ARBA00022692"/>
    </source>
</evidence>
<dbReference type="PANTHER" id="PTHR30012:SF0">
    <property type="entry name" value="TYPE II SECRETION SYSTEM PROTEIN F-RELATED"/>
    <property type="match status" value="1"/>
</dbReference>
<dbReference type="GO" id="GO:0015628">
    <property type="term" value="P:protein secretion by the type II secretion system"/>
    <property type="evidence" value="ECO:0007669"/>
    <property type="project" value="InterPro"/>
</dbReference>
<dbReference type="PANTHER" id="PTHR30012">
    <property type="entry name" value="GENERAL SECRETION PATHWAY PROTEIN"/>
    <property type="match status" value="1"/>
</dbReference>
<evidence type="ECO:0000256" key="6">
    <source>
        <dbReference type="ARBA" id="ARBA00022989"/>
    </source>
</evidence>
<dbReference type="InterPro" id="IPR003004">
    <property type="entry name" value="GspF/PilC"/>
</dbReference>
<dbReference type="NCBIfam" id="TIGR02120">
    <property type="entry name" value="GspF"/>
    <property type="match status" value="1"/>
</dbReference>
<gene>
    <name evidence="10" type="ORF">C7389_102214</name>
</gene>
<organism evidence="10 11">
    <name type="scientific">Azoarcus indigens</name>
    <dbReference type="NCBI Taxonomy" id="29545"/>
    <lineage>
        <taxon>Bacteria</taxon>
        <taxon>Pseudomonadati</taxon>
        <taxon>Pseudomonadota</taxon>
        <taxon>Betaproteobacteria</taxon>
        <taxon>Rhodocyclales</taxon>
        <taxon>Zoogloeaceae</taxon>
        <taxon>Azoarcus</taxon>
    </lineage>
</organism>
<dbReference type="EMBL" id="SNVV01000002">
    <property type="protein sequence ID" value="TDN56278.1"/>
    <property type="molecule type" value="Genomic_DNA"/>
</dbReference>
<dbReference type="InterPro" id="IPR018076">
    <property type="entry name" value="T2SS_GspF_dom"/>
</dbReference>
<keyword evidence="5 8" id="KW-0812">Transmembrane</keyword>
<keyword evidence="11" id="KW-1185">Reference proteome</keyword>
<evidence type="ECO:0000256" key="3">
    <source>
        <dbReference type="ARBA" id="ARBA00022475"/>
    </source>
</evidence>
<feature type="transmembrane region" description="Helical" evidence="8">
    <location>
        <begin position="373"/>
        <end position="394"/>
    </location>
</feature>
<proteinExistence type="inferred from homology"/>
<dbReference type="FunFam" id="1.20.81.30:FF:000001">
    <property type="entry name" value="Type II secretion system protein F"/>
    <property type="match status" value="2"/>
</dbReference>
<evidence type="ECO:0000256" key="8">
    <source>
        <dbReference type="SAM" id="Phobius"/>
    </source>
</evidence>
<dbReference type="Proteomes" id="UP000295129">
    <property type="component" value="Unassembled WGS sequence"/>
</dbReference>
<evidence type="ECO:0000313" key="10">
    <source>
        <dbReference type="EMBL" id="TDN56278.1"/>
    </source>
</evidence>
<evidence type="ECO:0000256" key="2">
    <source>
        <dbReference type="ARBA" id="ARBA00005745"/>
    </source>
</evidence>
<dbReference type="Pfam" id="PF00482">
    <property type="entry name" value="T2SSF"/>
    <property type="match status" value="2"/>
</dbReference>
<keyword evidence="6 8" id="KW-1133">Transmembrane helix</keyword>
<evidence type="ECO:0000313" key="11">
    <source>
        <dbReference type="Proteomes" id="UP000295129"/>
    </source>
</evidence>
<dbReference type="Gene3D" id="1.20.81.30">
    <property type="entry name" value="Type II secretion system (T2SS), domain F"/>
    <property type="match status" value="2"/>
</dbReference>
<feature type="transmembrane region" description="Helical" evidence="8">
    <location>
        <begin position="166"/>
        <end position="189"/>
    </location>
</feature>
<name>A0A4R6EG08_9RHOO</name>
<dbReference type="AlphaFoldDB" id="A0A4R6EG08"/>
<evidence type="ECO:0000256" key="4">
    <source>
        <dbReference type="ARBA" id="ARBA00022519"/>
    </source>
</evidence>
<protein>
    <submittedName>
        <fullName evidence="10">Type II secretion system protein F (GspF)</fullName>
    </submittedName>
</protein>
<feature type="transmembrane region" description="Helical" evidence="8">
    <location>
        <begin position="220"/>
        <end position="239"/>
    </location>
</feature>
<accession>A0A4R6EG08</accession>
<evidence type="ECO:0000256" key="7">
    <source>
        <dbReference type="ARBA" id="ARBA00023136"/>
    </source>
</evidence>
<sequence>MAAFRYRALDAAGTAGQGVVEAESARAARALLRERGLFPLEVASVAATASGGGRRRRRMKDAALALMTRQWATLLAAGLTVEQALAALIEQAEEDGVRQLLAGLRSEVLAGYSLRAALDRYPAAFPAIYRASVAAGEKSGELAQVMNQLADYLEQHGALRQKTLQALLYPAIVAAVALLVVIGLMTYVVPQVVGVFAQTKQALPPLTRALIWVSDFLRDWGWLLLVLLALAGLAAQLALRSPALRRRWEARLLSLPVLGRHLRTLDAARFASTLAILAGSGVPLLAALEAGGRVIARLPLQDAVAAAAARVREGQGLARALGATRAFPPLLIHMVASGETTGRLPEMLTRAARLQQQELESRGAVLASLLEPVLLLVMGGVVLVIVLAVMQPIIEINTLMK</sequence>
<dbReference type="OrthoDB" id="9805682at2"/>
<dbReference type="RefSeq" id="WP_133588588.1">
    <property type="nucleotide sequence ID" value="NZ_SNVV01000002.1"/>
</dbReference>
<feature type="domain" description="Type II secretion system protein GspF" evidence="9">
    <location>
        <begin position="68"/>
        <end position="190"/>
    </location>
</feature>
<dbReference type="GO" id="GO:0015627">
    <property type="term" value="C:type II protein secretion system complex"/>
    <property type="evidence" value="ECO:0007669"/>
    <property type="project" value="InterPro"/>
</dbReference>